<reference evidence="2" key="1">
    <citation type="journal article" date="2023" name="Mol. Phylogenet. Evol.">
        <title>Genome-scale phylogeny and comparative genomics of the fungal order Sordariales.</title>
        <authorList>
            <person name="Hensen N."/>
            <person name="Bonometti L."/>
            <person name="Westerberg I."/>
            <person name="Brannstrom I.O."/>
            <person name="Guillou S."/>
            <person name="Cros-Aarteil S."/>
            <person name="Calhoun S."/>
            <person name="Haridas S."/>
            <person name="Kuo A."/>
            <person name="Mondo S."/>
            <person name="Pangilinan J."/>
            <person name="Riley R."/>
            <person name="LaButti K."/>
            <person name="Andreopoulos B."/>
            <person name="Lipzen A."/>
            <person name="Chen C."/>
            <person name="Yan M."/>
            <person name="Daum C."/>
            <person name="Ng V."/>
            <person name="Clum A."/>
            <person name="Steindorff A."/>
            <person name="Ohm R.A."/>
            <person name="Martin F."/>
            <person name="Silar P."/>
            <person name="Natvig D.O."/>
            <person name="Lalanne C."/>
            <person name="Gautier V."/>
            <person name="Ament-Velasquez S.L."/>
            <person name="Kruys A."/>
            <person name="Hutchinson M.I."/>
            <person name="Powell A.J."/>
            <person name="Barry K."/>
            <person name="Miller A.N."/>
            <person name="Grigoriev I.V."/>
            <person name="Debuchy R."/>
            <person name="Gladieux P."/>
            <person name="Hiltunen Thoren M."/>
            <person name="Johannesson H."/>
        </authorList>
    </citation>
    <scope>NUCLEOTIDE SEQUENCE</scope>
    <source>
        <strain evidence="2">CBS 103.79</strain>
    </source>
</reference>
<feature type="domain" description="2EXR" evidence="1">
    <location>
        <begin position="14"/>
        <end position="98"/>
    </location>
</feature>
<protein>
    <recommendedName>
        <fullName evidence="1">2EXR domain-containing protein</fullName>
    </recommendedName>
</protein>
<sequence>MTTPKTGLIPPGSFSLFPLFPIELQDLIWDQAAALSPQIHFFLNAHHAAHSPHHNLWCSTEAPLNLLPHVESGALNTVSLSQACRAAHAAVQRYTKGIAKKTFLRTSIGPAAAVGVSPFSSVPSPLAPRPPSLTLILDLQQDLVCFGGPDADGGGVWDVVDWGEGNHLLFSAARRFAVRYRPGWEKPGPGPLGHDLRCPGGWVRGQGGERGDGEGMGGFCSRCMTRLVEKFLWLEEFYLVIDEGDVGEGLDGGGENEAAGWDGLSREKRLFNSYSRTYFTPDMSKPSSGIKEATEVLQRMRCNMLDPERFPTGWIMNIKLGLLTWKGDGVSQ</sequence>
<dbReference type="Proteomes" id="UP001303889">
    <property type="component" value="Unassembled WGS sequence"/>
</dbReference>
<reference evidence="2" key="2">
    <citation type="submission" date="2023-05" db="EMBL/GenBank/DDBJ databases">
        <authorList>
            <consortium name="Lawrence Berkeley National Laboratory"/>
            <person name="Steindorff A."/>
            <person name="Hensen N."/>
            <person name="Bonometti L."/>
            <person name="Westerberg I."/>
            <person name="Brannstrom I.O."/>
            <person name="Guillou S."/>
            <person name="Cros-Aarteil S."/>
            <person name="Calhoun S."/>
            <person name="Haridas S."/>
            <person name="Kuo A."/>
            <person name="Mondo S."/>
            <person name="Pangilinan J."/>
            <person name="Riley R."/>
            <person name="Labutti K."/>
            <person name="Andreopoulos B."/>
            <person name="Lipzen A."/>
            <person name="Chen C."/>
            <person name="Yanf M."/>
            <person name="Daum C."/>
            <person name="Ng V."/>
            <person name="Clum A."/>
            <person name="Ohm R."/>
            <person name="Martin F."/>
            <person name="Silar P."/>
            <person name="Natvig D."/>
            <person name="Lalanne C."/>
            <person name="Gautier V."/>
            <person name="Ament-Velasquez S.L."/>
            <person name="Kruys A."/>
            <person name="Hutchinson M.I."/>
            <person name="Powell A.J."/>
            <person name="Barry K."/>
            <person name="Miller A.N."/>
            <person name="Grigoriev I.V."/>
            <person name="Debuchy R."/>
            <person name="Gladieux P."/>
            <person name="Thoren M.H."/>
            <person name="Johannesson H."/>
        </authorList>
    </citation>
    <scope>NUCLEOTIDE SEQUENCE</scope>
    <source>
        <strain evidence="2">CBS 103.79</strain>
    </source>
</reference>
<proteinExistence type="predicted"/>
<dbReference type="AlphaFoldDB" id="A0AAN6MMF2"/>
<keyword evidence="3" id="KW-1185">Reference proteome</keyword>
<evidence type="ECO:0000313" key="3">
    <source>
        <dbReference type="Proteomes" id="UP001303889"/>
    </source>
</evidence>
<dbReference type="Pfam" id="PF20150">
    <property type="entry name" value="2EXR"/>
    <property type="match status" value="1"/>
</dbReference>
<dbReference type="EMBL" id="MU855496">
    <property type="protein sequence ID" value="KAK3902637.1"/>
    <property type="molecule type" value="Genomic_DNA"/>
</dbReference>
<gene>
    <name evidence="2" type="ORF">C8A05DRAFT_15312</name>
</gene>
<organism evidence="2 3">
    <name type="scientific">Staphylotrichum tortipilum</name>
    <dbReference type="NCBI Taxonomy" id="2831512"/>
    <lineage>
        <taxon>Eukaryota</taxon>
        <taxon>Fungi</taxon>
        <taxon>Dikarya</taxon>
        <taxon>Ascomycota</taxon>
        <taxon>Pezizomycotina</taxon>
        <taxon>Sordariomycetes</taxon>
        <taxon>Sordariomycetidae</taxon>
        <taxon>Sordariales</taxon>
        <taxon>Chaetomiaceae</taxon>
        <taxon>Staphylotrichum</taxon>
    </lineage>
</organism>
<dbReference type="InterPro" id="IPR045518">
    <property type="entry name" value="2EXR"/>
</dbReference>
<evidence type="ECO:0000259" key="1">
    <source>
        <dbReference type="Pfam" id="PF20150"/>
    </source>
</evidence>
<comment type="caution">
    <text evidence="2">The sequence shown here is derived from an EMBL/GenBank/DDBJ whole genome shotgun (WGS) entry which is preliminary data.</text>
</comment>
<name>A0AAN6MMF2_9PEZI</name>
<accession>A0AAN6MMF2</accession>
<evidence type="ECO:0000313" key="2">
    <source>
        <dbReference type="EMBL" id="KAK3902637.1"/>
    </source>
</evidence>